<evidence type="ECO:0000256" key="1">
    <source>
        <dbReference type="ARBA" id="ARBA00009986"/>
    </source>
</evidence>
<keyword evidence="3" id="KW-0520">NAD</keyword>
<proteinExistence type="inferred from homology"/>
<dbReference type="Proteomes" id="UP000008311">
    <property type="component" value="Unassembled WGS sequence"/>
</dbReference>
<dbReference type="STRING" id="3988.B9T896"/>
<dbReference type="Gene3D" id="3.40.605.10">
    <property type="entry name" value="Aldehyde Dehydrogenase, Chain A, domain 1"/>
    <property type="match status" value="1"/>
</dbReference>
<dbReference type="InParanoid" id="B9T896"/>
<dbReference type="SUPFAM" id="SSF53720">
    <property type="entry name" value="ALDH-like"/>
    <property type="match status" value="1"/>
</dbReference>
<accession>B9T896</accession>
<dbReference type="PANTHER" id="PTHR43521">
    <property type="entry name" value="ALPHA-AMINOADIPIC SEMIALDEHYDE DEHYDROGENASE"/>
    <property type="match status" value="1"/>
</dbReference>
<dbReference type="eggNOG" id="KOG2453">
    <property type="taxonomic scope" value="Eukaryota"/>
</dbReference>
<dbReference type="AlphaFoldDB" id="B9T896"/>
<comment type="similarity">
    <text evidence="1">Belongs to the aldehyde dehydrogenase family.</text>
</comment>
<dbReference type="GO" id="GO:0004029">
    <property type="term" value="F:aldehyde dehydrogenase (NAD+) activity"/>
    <property type="evidence" value="ECO:0007669"/>
    <property type="project" value="UniProtKB-EC"/>
</dbReference>
<evidence type="ECO:0000313" key="5">
    <source>
        <dbReference type="EMBL" id="EEF27914.1"/>
    </source>
</evidence>
<evidence type="ECO:0000313" key="6">
    <source>
        <dbReference type="Proteomes" id="UP000008311"/>
    </source>
</evidence>
<dbReference type="InterPro" id="IPR016161">
    <property type="entry name" value="Ald_DH/histidinol_DH"/>
</dbReference>
<keyword evidence="2 5" id="KW-0560">Oxidoreductase</keyword>
<evidence type="ECO:0000256" key="3">
    <source>
        <dbReference type="ARBA" id="ARBA00023027"/>
    </source>
</evidence>
<dbReference type="InterPro" id="IPR015590">
    <property type="entry name" value="Aldehyde_DH_dom"/>
</dbReference>
<dbReference type="EMBL" id="EQ974962">
    <property type="protein sequence ID" value="EEF27914.1"/>
    <property type="molecule type" value="Genomic_DNA"/>
</dbReference>
<dbReference type="EC" id="1.2.1.3" evidence="5"/>
<protein>
    <submittedName>
        <fullName evidence="5">Aldehyde dehydrogenase, putative</fullName>
        <ecNumber evidence="5">1.2.1.3</ecNumber>
    </submittedName>
</protein>
<reference evidence="6" key="1">
    <citation type="journal article" date="2010" name="Nat. Biotechnol.">
        <title>Draft genome sequence of the oilseed species Ricinus communis.</title>
        <authorList>
            <person name="Chan A.P."/>
            <person name="Crabtree J."/>
            <person name="Zhao Q."/>
            <person name="Lorenzi H."/>
            <person name="Orvis J."/>
            <person name="Puiu D."/>
            <person name="Melake-Berhan A."/>
            <person name="Jones K.M."/>
            <person name="Redman J."/>
            <person name="Chen G."/>
            <person name="Cahoon E.B."/>
            <person name="Gedil M."/>
            <person name="Stanke M."/>
            <person name="Haas B.J."/>
            <person name="Wortman J.R."/>
            <person name="Fraser-Liggett C.M."/>
            <person name="Ravel J."/>
            <person name="Rabinowicz P.D."/>
        </authorList>
    </citation>
    <scope>NUCLEOTIDE SEQUENCE [LARGE SCALE GENOMIC DNA]</scope>
    <source>
        <strain evidence="6">cv. Hale</strain>
    </source>
</reference>
<name>B9T896_RICCO</name>
<feature type="domain" description="Aldehyde dehydrogenase" evidence="4">
    <location>
        <begin position="36"/>
        <end position="142"/>
    </location>
</feature>
<organism evidence="5 6">
    <name type="scientific">Ricinus communis</name>
    <name type="common">Castor bean</name>
    <dbReference type="NCBI Taxonomy" id="3988"/>
    <lineage>
        <taxon>Eukaryota</taxon>
        <taxon>Viridiplantae</taxon>
        <taxon>Streptophyta</taxon>
        <taxon>Embryophyta</taxon>
        <taxon>Tracheophyta</taxon>
        <taxon>Spermatophyta</taxon>
        <taxon>Magnoliopsida</taxon>
        <taxon>eudicotyledons</taxon>
        <taxon>Gunneridae</taxon>
        <taxon>Pentapetalae</taxon>
        <taxon>rosids</taxon>
        <taxon>fabids</taxon>
        <taxon>Malpighiales</taxon>
        <taxon>Euphorbiaceae</taxon>
        <taxon>Acalyphoideae</taxon>
        <taxon>Acalypheae</taxon>
        <taxon>Ricinus</taxon>
    </lineage>
</organism>
<evidence type="ECO:0000259" key="4">
    <source>
        <dbReference type="Pfam" id="PF00171"/>
    </source>
</evidence>
<dbReference type="InterPro" id="IPR016162">
    <property type="entry name" value="Ald_DH_N"/>
</dbReference>
<dbReference type="InterPro" id="IPR044638">
    <property type="entry name" value="ALDH7A1-like"/>
</dbReference>
<dbReference type="Pfam" id="PF00171">
    <property type="entry name" value="Aldedh"/>
    <property type="match status" value="1"/>
</dbReference>
<evidence type="ECO:0000256" key="2">
    <source>
        <dbReference type="ARBA" id="ARBA00023002"/>
    </source>
</evidence>
<dbReference type="PANTHER" id="PTHR43521:SF1">
    <property type="entry name" value="ALPHA-AMINOADIPIC SEMIALDEHYDE DEHYDROGENASE"/>
    <property type="match status" value="1"/>
</dbReference>
<keyword evidence="6" id="KW-1185">Reference proteome</keyword>
<sequence>MGFSRKEYEFLSEIGLSSRNLGCYVNGTWKARGPVVTTVNPANNQVIAEVVEGNIEDYEEGMQACYDASKIWMQVPAPKRGDIVRQIGDALRVKLQQLGRLVSLEMGKILPEGIGEVQEIIDMCDFAVGLSRQLNGSIIPSERELKH</sequence>
<gene>
    <name evidence="5" type="ORF">RCOM_0083650</name>
</gene>